<evidence type="ECO:0000313" key="3">
    <source>
        <dbReference type="Proteomes" id="UP001066276"/>
    </source>
</evidence>
<keyword evidence="3" id="KW-1185">Reference proteome</keyword>
<accession>A0AAV7RXA2</accession>
<dbReference type="AlphaFoldDB" id="A0AAV7RXA2"/>
<gene>
    <name evidence="2" type="ORF">NDU88_008975</name>
</gene>
<evidence type="ECO:0000256" key="1">
    <source>
        <dbReference type="SAM" id="MobiDB-lite"/>
    </source>
</evidence>
<name>A0AAV7RXA2_PLEWA</name>
<proteinExistence type="predicted"/>
<dbReference type="Proteomes" id="UP001066276">
    <property type="component" value="Chromosome 5"/>
</dbReference>
<sequence length="87" mass="9698">MDRAEGEAVPVGVRTEVERQRREVGSPEGRVVQLRALRSWMGEVAIRKAAKKKKDTVPLAEEEPDVEGDARTNLARCDSSRNGYYGL</sequence>
<evidence type="ECO:0000313" key="2">
    <source>
        <dbReference type="EMBL" id="KAJ1156251.1"/>
    </source>
</evidence>
<feature type="region of interest" description="Disordered" evidence="1">
    <location>
        <begin position="51"/>
        <end position="70"/>
    </location>
</feature>
<protein>
    <submittedName>
        <fullName evidence="2">Uncharacterized protein</fullName>
    </submittedName>
</protein>
<comment type="caution">
    <text evidence="2">The sequence shown here is derived from an EMBL/GenBank/DDBJ whole genome shotgun (WGS) entry which is preliminary data.</text>
</comment>
<organism evidence="2 3">
    <name type="scientific">Pleurodeles waltl</name>
    <name type="common">Iberian ribbed newt</name>
    <dbReference type="NCBI Taxonomy" id="8319"/>
    <lineage>
        <taxon>Eukaryota</taxon>
        <taxon>Metazoa</taxon>
        <taxon>Chordata</taxon>
        <taxon>Craniata</taxon>
        <taxon>Vertebrata</taxon>
        <taxon>Euteleostomi</taxon>
        <taxon>Amphibia</taxon>
        <taxon>Batrachia</taxon>
        <taxon>Caudata</taxon>
        <taxon>Salamandroidea</taxon>
        <taxon>Salamandridae</taxon>
        <taxon>Pleurodelinae</taxon>
        <taxon>Pleurodeles</taxon>
    </lineage>
</organism>
<reference evidence="2" key="1">
    <citation type="journal article" date="2022" name="bioRxiv">
        <title>Sequencing and chromosome-scale assembly of the giantPleurodeles waltlgenome.</title>
        <authorList>
            <person name="Brown T."/>
            <person name="Elewa A."/>
            <person name="Iarovenko S."/>
            <person name="Subramanian E."/>
            <person name="Araus A.J."/>
            <person name="Petzold A."/>
            <person name="Susuki M."/>
            <person name="Suzuki K.-i.T."/>
            <person name="Hayashi T."/>
            <person name="Toyoda A."/>
            <person name="Oliveira C."/>
            <person name="Osipova E."/>
            <person name="Leigh N.D."/>
            <person name="Simon A."/>
            <person name="Yun M.H."/>
        </authorList>
    </citation>
    <scope>NUCLEOTIDE SEQUENCE</scope>
    <source>
        <strain evidence="2">20211129_DDA</strain>
        <tissue evidence="2">Liver</tissue>
    </source>
</reference>
<dbReference type="EMBL" id="JANPWB010000009">
    <property type="protein sequence ID" value="KAJ1156251.1"/>
    <property type="molecule type" value="Genomic_DNA"/>
</dbReference>